<dbReference type="Proteomes" id="UP000027195">
    <property type="component" value="Unassembled WGS sequence"/>
</dbReference>
<keyword evidence="2" id="KW-1185">Reference proteome</keyword>
<dbReference type="EMBL" id="KL198079">
    <property type="protein sequence ID" value="KDQ09383.1"/>
    <property type="molecule type" value="Genomic_DNA"/>
</dbReference>
<sequence length="290" mass="32496">MSLASFRVSEHSRCSGSDRLQRRGAKLVVLPKKLGVGAGNLGDEEHRSGCVYEGRVGISQSTLKTWLAPKMSCKAGGSQRKDESNLQQRRLGDGVQMHKSSDTATLFDVDFPRHHFLVARCPSPDINSTWPAKPVISSRDSVYNQSSASAADTAVSSDLANNQAAIQTPFSRFDFQPYHRRVRRRYKVLEGVEEHLQERILSLMLESRVWSQLRPAHKSRVFNEKVSTESEDIERGQGTSGFHHLITFYGTKFYPTGLIDSSVTMLNSQPFTVDSTLCYIPARFLATRTR</sequence>
<protein>
    <submittedName>
        <fullName evidence="1">Uncharacterized protein</fullName>
    </submittedName>
</protein>
<dbReference type="HOGENOM" id="CLU_959733_0_0_1"/>
<accession>A0A067M0X3</accession>
<dbReference type="AlphaFoldDB" id="A0A067M0X3"/>
<gene>
    <name evidence="1" type="ORF">BOTBODRAFT_47655</name>
</gene>
<reference evidence="2" key="1">
    <citation type="journal article" date="2014" name="Proc. Natl. Acad. Sci. U.S.A.">
        <title>Extensive sampling of basidiomycete genomes demonstrates inadequacy of the white-rot/brown-rot paradigm for wood decay fungi.</title>
        <authorList>
            <person name="Riley R."/>
            <person name="Salamov A.A."/>
            <person name="Brown D.W."/>
            <person name="Nagy L.G."/>
            <person name="Floudas D."/>
            <person name="Held B.W."/>
            <person name="Levasseur A."/>
            <person name="Lombard V."/>
            <person name="Morin E."/>
            <person name="Otillar R."/>
            <person name="Lindquist E.A."/>
            <person name="Sun H."/>
            <person name="LaButti K.M."/>
            <person name="Schmutz J."/>
            <person name="Jabbour D."/>
            <person name="Luo H."/>
            <person name="Baker S.E."/>
            <person name="Pisabarro A.G."/>
            <person name="Walton J.D."/>
            <person name="Blanchette R.A."/>
            <person name="Henrissat B."/>
            <person name="Martin F."/>
            <person name="Cullen D."/>
            <person name="Hibbett D.S."/>
            <person name="Grigoriev I.V."/>
        </authorList>
    </citation>
    <scope>NUCLEOTIDE SEQUENCE [LARGE SCALE GENOMIC DNA]</scope>
    <source>
        <strain evidence="2">FD-172 SS1</strain>
    </source>
</reference>
<name>A0A067M0X3_BOTB1</name>
<evidence type="ECO:0000313" key="2">
    <source>
        <dbReference type="Proteomes" id="UP000027195"/>
    </source>
</evidence>
<evidence type="ECO:0000313" key="1">
    <source>
        <dbReference type="EMBL" id="KDQ09383.1"/>
    </source>
</evidence>
<proteinExistence type="predicted"/>
<organism evidence="1 2">
    <name type="scientific">Botryobasidium botryosum (strain FD-172 SS1)</name>
    <dbReference type="NCBI Taxonomy" id="930990"/>
    <lineage>
        <taxon>Eukaryota</taxon>
        <taxon>Fungi</taxon>
        <taxon>Dikarya</taxon>
        <taxon>Basidiomycota</taxon>
        <taxon>Agaricomycotina</taxon>
        <taxon>Agaricomycetes</taxon>
        <taxon>Cantharellales</taxon>
        <taxon>Botryobasidiaceae</taxon>
        <taxon>Botryobasidium</taxon>
    </lineage>
</organism>
<dbReference type="InParanoid" id="A0A067M0X3"/>